<evidence type="ECO:0000313" key="3">
    <source>
        <dbReference type="EMBL" id="KAJ7206045.1"/>
    </source>
</evidence>
<gene>
    <name evidence="3" type="ORF">GGX14DRAFT_644019</name>
</gene>
<protein>
    <submittedName>
        <fullName evidence="3">von Willebrand factor type A domain-containing protein</fullName>
    </submittedName>
</protein>
<feature type="domain" description="VWFA" evidence="2">
    <location>
        <begin position="70"/>
        <end position="257"/>
    </location>
</feature>
<name>A0AAD6VCJ8_9AGAR</name>
<dbReference type="PROSITE" id="PS50234">
    <property type="entry name" value="VWFA"/>
    <property type="match status" value="1"/>
</dbReference>
<organism evidence="3 4">
    <name type="scientific">Mycena pura</name>
    <dbReference type="NCBI Taxonomy" id="153505"/>
    <lineage>
        <taxon>Eukaryota</taxon>
        <taxon>Fungi</taxon>
        <taxon>Dikarya</taxon>
        <taxon>Basidiomycota</taxon>
        <taxon>Agaricomycotina</taxon>
        <taxon>Agaricomycetes</taxon>
        <taxon>Agaricomycetidae</taxon>
        <taxon>Agaricales</taxon>
        <taxon>Marasmiineae</taxon>
        <taxon>Mycenaceae</taxon>
        <taxon>Mycena</taxon>
    </lineage>
</organism>
<dbReference type="InterPro" id="IPR002035">
    <property type="entry name" value="VWF_A"/>
</dbReference>
<evidence type="ECO:0000313" key="4">
    <source>
        <dbReference type="Proteomes" id="UP001219525"/>
    </source>
</evidence>
<dbReference type="AlphaFoldDB" id="A0AAD6VCJ8"/>
<keyword evidence="4" id="KW-1185">Reference proteome</keyword>
<reference evidence="3" key="1">
    <citation type="submission" date="2023-03" db="EMBL/GenBank/DDBJ databases">
        <title>Massive genome expansion in bonnet fungi (Mycena s.s.) driven by repeated elements and novel gene families across ecological guilds.</title>
        <authorList>
            <consortium name="Lawrence Berkeley National Laboratory"/>
            <person name="Harder C.B."/>
            <person name="Miyauchi S."/>
            <person name="Viragh M."/>
            <person name="Kuo A."/>
            <person name="Thoen E."/>
            <person name="Andreopoulos B."/>
            <person name="Lu D."/>
            <person name="Skrede I."/>
            <person name="Drula E."/>
            <person name="Henrissat B."/>
            <person name="Morin E."/>
            <person name="Kohler A."/>
            <person name="Barry K."/>
            <person name="LaButti K."/>
            <person name="Morin E."/>
            <person name="Salamov A."/>
            <person name="Lipzen A."/>
            <person name="Mereny Z."/>
            <person name="Hegedus B."/>
            <person name="Baldrian P."/>
            <person name="Stursova M."/>
            <person name="Weitz H."/>
            <person name="Taylor A."/>
            <person name="Grigoriev I.V."/>
            <person name="Nagy L.G."/>
            <person name="Martin F."/>
            <person name="Kauserud H."/>
        </authorList>
    </citation>
    <scope>NUCLEOTIDE SEQUENCE</scope>
    <source>
        <strain evidence="3">9144</strain>
    </source>
</reference>
<evidence type="ECO:0000259" key="2">
    <source>
        <dbReference type="PROSITE" id="PS50234"/>
    </source>
</evidence>
<accession>A0AAD6VCJ8</accession>
<dbReference type="Gene3D" id="3.40.50.410">
    <property type="entry name" value="von Willebrand factor, type A domain"/>
    <property type="match status" value="1"/>
</dbReference>
<dbReference type="Pfam" id="PF13768">
    <property type="entry name" value="VWA_3"/>
    <property type="match status" value="1"/>
</dbReference>
<feature type="region of interest" description="Disordered" evidence="1">
    <location>
        <begin position="1"/>
        <end position="39"/>
    </location>
</feature>
<dbReference type="PANTHER" id="PTHR45737:SF6">
    <property type="entry name" value="VON WILLEBRAND FACTOR A DOMAIN-CONTAINING PROTEIN 5A"/>
    <property type="match status" value="1"/>
</dbReference>
<dbReference type="SUPFAM" id="SSF53300">
    <property type="entry name" value="vWA-like"/>
    <property type="match status" value="1"/>
</dbReference>
<sequence>MESIWTHSNAMRSSSAFRRLQTPNAERRKSPRIAGKRREAPAIIIPSHDTAALALSFVPRFKLPDVARQEFIFLVDRSGSMEGDRIAAARKALVVMLRSLPHKHSLYQIVSFGSGSRALWTDGSRPYNQETLEETTRHVDGMHADFGGTEIRNALETCFAGRKRDRQTSILVLTDGDAWDLDAVLAAVKAAVAAAPEDAPLRVSVLGIGDAVSTAMCEGIARVGNGTCMLVGEKESSFTGKIARLLKASRTPTISNISVDWGRPLAETVPPSKPEPEDDFEMVNEVDATAQTKKTLNVFDETVDPTHVDETPAPGVVLAPPQAVQQSPFKIRNLVPGVRLNVYAILQGQSIPKTVTLRGSTAEGAEIELVIAVTLSHLQNDPNAPSAIHALAARKIIQDLEDGQHSLAATLANDDRDLLARTVKASIVRLGKMYSISSTHTSFVAVDESAPKSQAPLVPDYQVVAQAEKAPFARVQMMALHSVRPTSASAPGGLPPPPVFSAVPGGLVLDAQYSMEEEGACFEYDESDDDMGFSFDEDSSPLAAQAAPMMGDGGFDDYELDVSVPPAEPMAEPAPTWDALETLARLQSFDGCFAAAAAVFALVKLKPGHDLRDARALFPAGIADAVVATVLAMAFMSTKLGADVDRDEWEGMHVKAAEYVREALDGTAGFTGSVESLEAEVVKMLA</sequence>
<dbReference type="PANTHER" id="PTHR45737">
    <property type="entry name" value="VON WILLEBRAND FACTOR A DOMAIN-CONTAINING PROTEIN 5A"/>
    <property type="match status" value="1"/>
</dbReference>
<evidence type="ECO:0000256" key="1">
    <source>
        <dbReference type="SAM" id="MobiDB-lite"/>
    </source>
</evidence>
<proteinExistence type="predicted"/>
<feature type="compositionally biased region" description="Polar residues" evidence="1">
    <location>
        <begin position="1"/>
        <end position="24"/>
    </location>
</feature>
<dbReference type="Proteomes" id="UP001219525">
    <property type="component" value="Unassembled WGS sequence"/>
</dbReference>
<dbReference type="InterPro" id="IPR036465">
    <property type="entry name" value="vWFA_dom_sf"/>
</dbReference>
<dbReference type="EMBL" id="JARJCW010000041">
    <property type="protein sequence ID" value="KAJ7206045.1"/>
    <property type="molecule type" value="Genomic_DNA"/>
</dbReference>
<comment type="caution">
    <text evidence="3">The sequence shown here is derived from an EMBL/GenBank/DDBJ whole genome shotgun (WGS) entry which is preliminary data.</text>
</comment>
<dbReference type="SMART" id="SM00327">
    <property type="entry name" value="VWA"/>
    <property type="match status" value="1"/>
</dbReference>